<dbReference type="Gene3D" id="3.40.50.720">
    <property type="entry name" value="NAD(P)-binding Rossmann-like Domain"/>
    <property type="match status" value="1"/>
</dbReference>
<comment type="similarity">
    <text evidence="1">Belongs to the short-chain dehydrogenases/reductases (SDR) family.</text>
</comment>
<dbReference type="STRING" id="667725.A0A0L0FSM3"/>
<dbReference type="eggNOG" id="KOG1610">
    <property type="taxonomic scope" value="Eukaryota"/>
</dbReference>
<dbReference type="PROSITE" id="PS00061">
    <property type="entry name" value="ADH_SHORT"/>
    <property type="match status" value="1"/>
</dbReference>
<dbReference type="SUPFAM" id="SSF51735">
    <property type="entry name" value="NAD(P)-binding Rossmann-fold domains"/>
    <property type="match status" value="1"/>
</dbReference>
<dbReference type="GeneID" id="25908340"/>
<proteinExistence type="inferred from homology"/>
<evidence type="ECO:0000313" key="2">
    <source>
        <dbReference type="EMBL" id="KNC79780.1"/>
    </source>
</evidence>
<reference evidence="2 3" key="1">
    <citation type="submission" date="2011-02" db="EMBL/GenBank/DDBJ databases">
        <title>The Genome Sequence of Sphaeroforma arctica JP610.</title>
        <authorList>
            <consortium name="The Broad Institute Genome Sequencing Platform"/>
            <person name="Russ C."/>
            <person name="Cuomo C."/>
            <person name="Young S.K."/>
            <person name="Zeng Q."/>
            <person name="Gargeya S."/>
            <person name="Alvarado L."/>
            <person name="Berlin A."/>
            <person name="Chapman S.B."/>
            <person name="Chen Z."/>
            <person name="Freedman E."/>
            <person name="Gellesch M."/>
            <person name="Goldberg J."/>
            <person name="Griggs A."/>
            <person name="Gujja S."/>
            <person name="Heilman E."/>
            <person name="Heiman D."/>
            <person name="Howarth C."/>
            <person name="Mehta T."/>
            <person name="Neiman D."/>
            <person name="Pearson M."/>
            <person name="Roberts A."/>
            <person name="Saif S."/>
            <person name="Shea T."/>
            <person name="Shenoy N."/>
            <person name="Sisk P."/>
            <person name="Stolte C."/>
            <person name="Sykes S."/>
            <person name="White J."/>
            <person name="Yandava C."/>
            <person name="Burger G."/>
            <person name="Gray M.W."/>
            <person name="Holland P.W.H."/>
            <person name="King N."/>
            <person name="Lang F.B.F."/>
            <person name="Roger A.J."/>
            <person name="Ruiz-Trillo I."/>
            <person name="Haas B."/>
            <person name="Nusbaum C."/>
            <person name="Birren B."/>
        </authorList>
    </citation>
    <scope>NUCLEOTIDE SEQUENCE [LARGE SCALE GENOMIC DNA]</scope>
    <source>
        <strain evidence="2 3">JP610</strain>
    </source>
</reference>
<dbReference type="AlphaFoldDB" id="A0A0L0FSM3"/>
<dbReference type="InterPro" id="IPR020904">
    <property type="entry name" value="Sc_DH/Rdtase_CS"/>
</dbReference>
<name>A0A0L0FSM3_9EUKA</name>
<protein>
    <submittedName>
        <fullName evidence="2">Uncharacterized protein</fullName>
    </submittedName>
</protein>
<dbReference type="Proteomes" id="UP000054560">
    <property type="component" value="Unassembled WGS sequence"/>
</dbReference>
<organism evidence="2 3">
    <name type="scientific">Sphaeroforma arctica JP610</name>
    <dbReference type="NCBI Taxonomy" id="667725"/>
    <lineage>
        <taxon>Eukaryota</taxon>
        <taxon>Ichthyosporea</taxon>
        <taxon>Ichthyophonida</taxon>
        <taxon>Sphaeroforma</taxon>
    </lineage>
</organism>
<dbReference type="EMBL" id="KQ242246">
    <property type="protein sequence ID" value="KNC79780.1"/>
    <property type="molecule type" value="Genomic_DNA"/>
</dbReference>
<dbReference type="PRINTS" id="PR00081">
    <property type="entry name" value="GDHRDH"/>
</dbReference>
<dbReference type="PANTHER" id="PTHR43313">
    <property type="entry name" value="SHORT-CHAIN DEHYDROGENASE/REDUCTASE FAMILY 9C"/>
    <property type="match status" value="1"/>
</dbReference>
<dbReference type="RefSeq" id="XP_014153682.1">
    <property type="nucleotide sequence ID" value="XM_014298207.1"/>
</dbReference>
<accession>A0A0L0FSM3</accession>
<dbReference type="PRINTS" id="PR00080">
    <property type="entry name" value="SDRFAMILY"/>
</dbReference>
<dbReference type="GO" id="GO:0016491">
    <property type="term" value="F:oxidoreductase activity"/>
    <property type="evidence" value="ECO:0007669"/>
    <property type="project" value="TreeGrafter"/>
</dbReference>
<dbReference type="OrthoDB" id="5296at2759"/>
<dbReference type="Pfam" id="PF00106">
    <property type="entry name" value="adh_short"/>
    <property type="match status" value="1"/>
</dbReference>
<dbReference type="InterPro" id="IPR036291">
    <property type="entry name" value="NAD(P)-bd_dom_sf"/>
</dbReference>
<evidence type="ECO:0000256" key="1">
    <source>
        <dbReference type="RuleBase" id="RU000363"/>
    </source>
</evidence>
<evidence type="ECO:0000313" key="3">
    <source>
        <dbReference type="Proteomes" id="UP000054560"/>
    </source>
</evidence>
<keyword evidence="3" id="KW-1185">Reference proteome</keyword>
<gene>
    <name evidence="2" type="ORF">SARC_07836</name>
</gene>
<dbReference type="PANTHER" id="PTHR43313:SF50">
    <property type="entry name" value="GH26015P"/>
    <property type="match status" value="1"/>
</dbReference>
<sequence length="325" mass="36404">MLTTLINAMKGVGGTIADWAGVCPAPLSGEGYRVVVVTGCDNECGFGRKLSLRLLERGYIVICSCFSRKTAQLYNEKDDGMIAFGGDLTDRATMDKFVELIQTTLHRNDEYVLWGLVNNAGVAIPSNIEWAHPDTYLQTMAVNFHVHITLTYHLLPIVKRNKGSRIVNVSSVCGLVPLPMCPSYTASKHALEAYSDVLRCEMSIWGVHVSLIEPGTMATQLGTSHFDDWLKSYNNAPEIRKRDYGQEWADNVHATGIEGAKSIACNPDIAVHDMLLAVTSKRPKTRYRSGFLAKYFFRPLAWVPDRWRDWFLFKMMYKATPGTLQ</sequence>
<dbReference type="GO" id="GO:0008202">
    <property type="term" value="P:steroid metabolic process"/>
    <property type="evidence" value="ECO:0007669"/>
    <property type="project" value="TreeGrafter"/>
</dbReference>
<dbReference type="InterPro" id="IPR002347">
    <property type="entry name" value="SDR_fam"/>
</dbReference>